<protein>
    <recommendedName>
        <fullName evidence="1">KIB1-4 beta-propeller domain-containing protein</fullName>
    </recommendedName>
</protein>
<evidence type="ECO:0000259" key="1">
    <source>
        <dbReference type="Pfam" id="PF03478"/>
    </source>
</evidence>
<keyword evidence="3" id="KW-1185">Reference proteome</keyword>
<dbReference type="Pfam" id="PF03478">
    <property type="entry name" value="Beta-prop_KIB1-4"/>
    <property type="match status" value="1"/>
</dbReference>
<sequence>MPSSHLPVPTAPCLVVDPDGITEEGHTILLDTKGECFTCDIKPLANNTRFALTWKGWILSSDPSDCHTFLYDPTSDEIELPHFADHQQLPRRKYQCALSDNPTNNGCVVVILHPDEPYFWYCRVGGDDEWIKYDYDVGSQQWDTQGLVWEKIVITNLTSCKGKFYFPISRVKHGVIEFNPSPVTHVVAMHDMPRAYRAHACYFELDREPYQFYAFDEGPQIVTDITLYMIDLVNQRFSQVDDISDRALLCSGYNGGCCPASRFGLDPNGVYWITPNDDSSMHIFNIVESTKRTSEKHCSQKLN</sequence>
<name>A0A1E5VGG2_9POAL</name>
<dbReference type="EMBL" id="LWDX02040315">
    <property type="protein sequence ID" value="OEL24202.1"/>
    <property type="molecule type" value="Genomic_DNA"/>
</dbReference>
<dbReference type="AlphaFoldDB" id="A0A1E5VGG2"/>
<gene>
    <name evidence="2" type="ORF">BAE44_0014778</name>
</gene>
<dbReference type="Proteomes" id="UP000095767">
    <property type="component" value="Unassembled WGS sequence"/>
</dbReference>
<feature type="domain" description="KIB1-4 beta-propeller" evidence="1">
    <location>
        <begin position="45"/>
        <end position="285"/>
    </location>
</feature>
<accession>A0A1E5VGG2</accession>
<dbReference type="PANTHER" id="PTHR33127">
    <property type="entry name" value="TRANSMEMBRANE PROTEIN"/>
    <property type="match status" value="1"/>
</dbReference>
<evidence type="ECO:0000313" key="3">
    <source>
        <dbReference type="Proteomes" id="UP000095767"/>
    </source>
</evidence>
<dbReference type="PANTHER" id="PTHR33127:SF32">
    <property type="entry name" value="DUF295 DOMAIN-CONTAINING PROTEIN"/>
    <property type="match status" value="1"/>
</dbReference>
<comment type="caution">
    <text evidence="2">The sequence shown here is derived from an EMBL/GenBank/DDBJ whole genome shotgun (WGS) entry which is preliminary data.</text>
</comment>
<organism evidence="2 3">
    <name type="scientific">Dichanthelium oligosanthes</name>
    <dbReference type="NCBI Taxonomy" id="888268"/>
    <lineage>
        <taxon>Eukaryota</taxon>
        <taxon>Viridiplantae</taxon>
        <taxon>Streptophyta</taxon>
        <taxon>Embryophyta</taxon>
        <taxon>Tracheophyta</taxon>
        <taxon>Spermatophyta</taxon>
        <taxon>Magnoliopsida</taxon>
        <taxon>Liliopsida</taxon>
        <taxon>Poales</taxon>
        <taxon>Poaceae</taxon>
        <taxon>PACMAD clade</taxon>
        <taxon>Panicoideae</taxon>
        <taxon>Panicodae</taxon>
        <taxon>Paniceae</taxon>
        <taxon>Dichantheliinae</taxon>
        <taxon>Dichanthelium</taxon>
    </lineage>
</organism>
<dbReference type="InterPro" id="IPR005174">
    <property type="entry name" value="KIB1-4_b-propeller"/>
</dbReference>
<evidence type="ECO:0000313" key="2">
    <source>
        <dbReference type="EMBL" id="OEL24202.1"/>
    </source>
</evidence>
<dbReference type="OrthoDB" id="1863935at2759"/>
<dbReference type="SUPFAM" id="SSF101898">
    <property type="entry name" value="NHL repeat"/>
    <property type="match status" value="1"/>
</dbReference>
<proteinExistence type="predicted"/>
<reference evidence="2 3" key="1">
    <citation type="submission" date="2016-09" db="EMBL/GenBank/DDBJ databases">
        <title>The draft genome of Dichanthelium oligosanthes: A C3 panicoid grass species.</title>
        <authorList>
            <person name="Studer A.J."/>
            <person name="Schnable J.C."/>
            <person name="Brutnell T.P."/>
        </authorList>
    </citation>
    <scope>NUCLEOTIDE SEQUENCE [LARGE SCALE GENOMIC DNA]</scope>
    <source>
        <strain evidence="3">cv. Kellogg 1175</strain>
        <tissue evidence="2">Leaf</tissue>
    </source>
</reference>